<sequence>WLTSFVDTDWIGGLPPLFSTYLTLMVPHQPCPYLPPCLSTNFGYHFQIATNLKHNPHLSCISQYICGTVQQILPQRQPAS</sequence>
<gene>
    <name evidence="1" type="ORF">LACBIDRAFT_306263</name>
</gene>
<name>B0E4G8_LACBS</name>
<evidence type="ECO:0000313" key="2">
    <source>
        <dbReference type="Proteomes" id="UP000001194"/>
    </source>
</evidence>
<dbReference type="GeneID" id="6086742"/>
<evidence type="ECO:0000313" key="1">
    <source>
        <dbReference type="EMBL" id="EDQ98263.1"/>
    </source>
</evidence>
<dbReference type="AlphaFoldDB" id="B0E4G8"/>
<dbReference type="RefSeq" id="XP_001891086.1">
    <property type="nucleotide sequence ID" value="XM_001891051.1"/>
</dbReference>
<accession>B0E4G8</accession>
<organism evidence="2">
    <name type="scientific">Laccaria bicolor (strain S238N-H82 / ATCC MYA-4686)</name>
    <name type="common">Bicoloured deceiver</name>
    <name type="synonym">Laccaria laccata var. bicolor</name>
    <dbReference type="NCBI Taxonomy" id="486041"/>
    <lineage>
        <taxon>Eukaryota</taxon>
        <taxon>Fungi</taxon>
        <taxon>Dikarya</taxon>
        <taxon>Basidiomycota</taxon>
        <taxon>Agaricomycotina</taxon>
        <taxon>Agaricomycetes</taxon>
        <taxon>Agaricomycetidae</taxon>
        <taxon>Agaricales</taxon>
        <taxon>Agaricineae</taxon>
        <taxon>Hydnangiaceae</taxon>
        <taxon>Laccaria</taxon>
    </lineage>
</organism>
<feature type="non-terminal residue" evidence="1">
    <location>
        <position position="1"/>
    </location>
</feature>
<dbReference type="Proteomes" id="UP000001194">
    <property type="component" value="Unassembled WGS sequence"/>
</dbReference>
<keyword evidence="2" id="KW-1185">Reference proteome</keyword>
<proteinExistence type="predicted"/>
<dbReference type="HOGENOM" id="CLU_196403_0_0_1"/>
<reference evidence="1 2" key="1">
    <citation type="journal article" date="2008" name="Nature">
        <title>The genome of Laccaria bicolor provides insights into mycorrhizal symbiosis.</title>
        <authorList>
            <person name="Martin F."/>
            <person name="Aerts A."/>
            <person name="Ahren D."/>
            <person name="Brun A."/>
            <person name="Danchin E.G.J."/>
            <person name="Duchaussoy F."/>
            <person name="Gibon J."/>
            <person name="Kohler A."/>
            <person name="Lindquist E."/>
            <person name="Pereda V."/>
            <person name="Salamov A."/>
            <person name="Shapiro H.J."/>
            <person name="Wuyts J."/>
            <person name="Blaudez D."/>
            <person name="Buee M."/>
            <person name="Brokstein P."/>
            <person name="Canbaeck B."/>
            <person name="Cohen D."/>
            <person name="Courty P.E."/>
            <person name="Coutinho P.M."/>
            <person name="Delaruelle C."/>
            <person name="Detter J.C."/>
            <person name="Deveau A."/>
            <person name="DiFazio S."/>
            <person name="Duplessis S."/>
            <person name="Fraissinet-Tachet L."/>
            <person name="Lucic E."/>
            <person name="Frey-Klett P."/>
            <person name="Fourrey C."/>
            <person name="Feussner I."/>
            <person name="Gay G."/>
            <person name="Grimwood J."/>
            <person name="Hoegger P.J."/>
            <person name="Jain P."/>
            <person name="Kilaru S."/>
            <person name="Labbe J."/>
            <person name="Lin Y.C."/>
            <person name="Legue V."/>
            <person name="Le Tacon F."/>
            <person name="Marmeisse R."/>
            <person name="Melayah D."/>
            <person name="Montanini B."/>
            <person name="Muratet M."/>
            <person name="Nehls U."/>
            <person name="Niculita-Hirzel H."/>
            <person name="Oudot-Le Secq M.P."/>
            <person name="Peter M."/>
            <person name="Quesneville H."/>
            <person name="Rajashekar B."/>
            <person name="Reich M."/>
            <person name="Rouhier N."/>
            <person name="Schmutz J."/>
            <person name="Yin T."/>
            <person name="Chalot M."/>
            <person name="Henrissat B."/>
            <person name="Kuees U."/>
            <person name="Lucas S."/>
            <person name="Van de Peer Y."/>
            <person name="Podila G.K."/>
            <person name="Polle A."/>
            <person name="Pukkila P.J."/>
            <person name="Richardson P.M."/>
            <person name="Rouze P."/>
            <person name="Sanders I.R."/>
            <person name="Stajich J.E."/>
            <person name="Tunlid A."/>
            <person name="Tuskan G."/>
            <person name="Grigoriev I.V."/>
        </authorList>
    </citation>
    <scope>NUCLEOTIDE SEQUENCE [LARGE SCALE GENOMIC DNA]</scope>
    <source>
        <strain evidence="2">S238N-H82 / ATCC MYA-4686</strain>
    </source>
</reference>
<dbReference type="InParanoid" id="B0E4G8"/>
<dbReference type="KEGG" id="lbc:LACBIDRAFT_306263"/>
<protein>
    <submittedName>
        <fullName evidence="1">Predicted protein</fullName>
    </submittedName>
</protein>
<dbReference type="EMBL" id="DS547384">
    <property type="protein sequence ID" value="EDQ98263.1"/>
    <property type="molecule type" value="Genomic_DNA"/>
</dbReference>